<dbReference type="Gene3D" id="1.25.40.20">
    <property type="entry name" value="Ankyrin repeat-containing domain"/>
    <property type="match status" value="2"/>
</dbReference>
<feature type="repeat" description="ANK" evidence="3">
    <location>
        <begin position="373"/>
        <end position="405"/>
    </location>
</feature>
<accession>A0A6A3LI26</accession>
<dbReference type="InterPro" id="IPR002110">
    <property type="entry name" value="Ankyrin_rpt"/>
</dbReference>
<dbReference type="InterPro" id="IPR036770">
    <property type="entry name" value="Ankyrin_rpt-contain_sf"/>
</dbReference>
<gene>
    <name evidence="6" type="ORF">PR001_g14272</name>
    <name evidence="7" type="ORF">PR003_g13971</name>
</gene>
<dbReference type="Proteomes" id="UP000429607">
    <property type="component" value="Unassembled WGS sequence"/>
</dbReference>
<dbReference type="GO" id="GO:0005524">
    <property type="term" value="F:ATP binding"/>
    <property type="evidence" value="ECO:0007669"/>
    <property type="project" value="InterPro"/>
</dbReference>
<dbReference type="PROSITE" id="PS50011">
    <property type="entry name" value="PROTEIN_KINASE_DOM"/>
    <property type="match status" value="2"/>
</dbReference>
<keyword evidence="4" id="KW-0175">Coiled coil</keyword>
<sequence length="1223" mass="135889">MTSEEQQPLLASVQVVCREAPTLMVELQLVRRIEAFLDYSSQYWLHKASRDLPLRLVKRVFARKQWDRDDVVYSIGQAAFEGKLDVIQWLCAQPDESGNAQTRELLTKDNPLSAAAYYGHLEVMKWFVENGAQVNQSDDEGSPALMSAAGRGHFAAVQWLVEQGAHFNEDGEGDAPLHGAAAFGSLDIVKYLVKKGARVDGKNEGGKSALHYAAGAAEECVELVQFLLDNGLNPSDTDELGRTALYYASTAQNFGVVEVLLKSGFQVNRPPEADLSRAYLEAAKGDRLSLVEHLVEYGVDVHYTNFQGRNALHEAAGTGSVSVVSALLGRGVDLHQTDKFGVTPVLEASRHGRLEVLRHLLEAGGSISDANIAGQTALHLSALGGHKDVCELLLECGAEVNCCDKRGWTPLHSAATAGHTDVVQFLITSGASVGTENTSGQTAQALAEERGHDDVVKCLSERSNTAGNQNASDPFAEYREHLLHSAEVHFNSIATTVQDSSEGSWLDSPIEVRLKKQKWNSKGFLETLKQWSRLNHPHIVKLYGFSHSDNSSKEPYFVCEATTQLLTTEANLRSLWDIVYQAALGLQYLHDRNIVHGTLYLGSIVISSSGVAKIAVFDGCFDTYLPWCTAPEILVGLPASFDSDVYVFGLVIVDVISGRGMWKFKDNNDNNETQDAILSGELLSKPNNMTPQQWDLIERMCCYNPADRLSMADVVRELETLTKNHSMDQDAGFKDSAEHHDWLNAIDDQVAEVTLPCLDIGHARVGESTVSRLLTEIDAMCKGPMTIDSMNRDVYDRLTDIFNQLQAQDPPDNHIIQQYGNIVRYFHMRLETTSSVGSSQAARCAASRQGADDTFSVHGDIDRFIASAGLSEPTPVHQWRDQWESRRRQQQHEMLQKLENLSEDVEDENEREEALTYLRFELSKHPTSYATSKVGDFTRAKSTITALSSLKNPNWFIPAHEVQFDKFDEFSRGGFGKVYHGKWKRSEVVVKKVKLKTEEDKAAFLNEVEVWHKLYHPNVVRLYGACHVQRAFFVCEYAGNGQLDNYLRTHQDEVWQKLFEAALGLWYLHVKRIVHGDLKCNNILIGSDGSAKLTDFGLSTVESNTTECTSEPECETESACGAQVSVGAIRWKAPEVLRGEKSTFASDIYSFGMCILEAASGSYPWGMTKDPVVRYFVVKKQQIPNRPEKCCEAAYALVQQMCHFDPSKRLGINAVVEALKALR</sequence>
<dbReference type="InterPro" id="IPR008271">
    <property type="entry name" value="Ser/Thr_kinase_AS"/>
</dbReference>
<dbReference type="PANTHER" id="PTHR24171">
    <property type="entry name" value="ANKYRIN REPEAT DOMAIN-CONTAINING PROTEIN 39-RELATED"/>
    <property type="match status" value="1"/>
</dbReference>
<feature type="repeat" description="ANK" evidence="3">
    <location>
        <begin position="307"/>
        <end position="339"/>
    </location>
</feature>
<organism evidence="6 8">
    <name type="scientific">Phytophthora rubi</name>
    <dbReference type="NCBI Taxonomy" id="129364"/>
    <lineage>
        <taxon>Eukaryota</taxon>
        <taxon>Sar</taxon>
        <taxon>Stramenopiles</taxon>
        <taxon>Oomycota</taxon>
        <taxon>Peronosporomycetes</taxon>
        <taxon>Peronosporales</taxon>
        <taxon>Peronosporaceae</taxon>
        <taxon>Phytophthora</taxon>
    </lineage>
</organism>
<evidence type="ECO:0000256" key="4">
    <source>
        <dbReference type="SAM" id="Coils"/>
    </source>
</evidence>
<dbReference type="PRINTS" id="PR01415">
    <property type="entry name" value="ANKYRIN"/>
</dbReference>
<evidence type="ECO:0000313" key="9">
    <source>
        <dbReference type="Proteomes" id="UP000434957"/>
    </source>
</evidence>
<keyword evidence="9" id="KW-1185">Reference proteome</keyword>
<dbReference type="GO" id="GO:0004672">
    <property type="term" value="F:protein kinase activity"/>
    <property type="evidence" value="ECO:0007669"/>
    <property type="project" value="InterPro"/>
</dbReference>
<feature type="domain" description="Protein kinase" evidence="5">
    <location>
        <begin position="964"/>
        <end position="1222"/>
    </location>
</feature>
<dbReference type="AlphaFoldDB" id="A0A6A3LI26"/>
<keyword evidence="1" id="KW-0677">Repeat</keyword>
<feature type="repeat" description="ANK" evidence="3">
    <location>
        <begin position="172"/>
        <end position="204"/>
    </location>
</feature>
<evidence type="ECO:0000256" key="2">
    <source>
        <dbReference type="ARBA" id="ARBA00023043"/>
    </source>
</evidence>
<feature type="domain" description="Protein kinase" evidence="5">
    <location>
        <begin position="479"/>
        <end position="721"/>
    </location>
</feature>
<dbReference type="SMART" id="SM00220">
    <property type="entry name" value="S_TKc"/>
    <property type="match status" value="1"/>
</dbReference>
<feature type="coiled-coil region" evidence="4">
    <location>
        <begin position="888"/>
        <end position="918"/>
    </location>
</feature>
<dbReference type="SUPFAM" id="SSF48403">
    <property type="entry name" value="Ankyrin repeat"/>
    <property type="match status" value="1"/>
</dbReference>
<dbReference type="SMART" id="SM00248">
    <property type="entry name" value="ANK"/>
    <property type="match status" value="11"/>
</dbReference>
<evidence type="ECO:0000313" key="8">
    <source>
        <dbReference type="Proteomes" id="UP000429607"/>
    </source>
</evidence>
<feature type="repeat" description="ANK" evidence="3">
    <location>
        <begin position="205"/>
        <end position="239"/>
    </location>
</feature>
<feature type="repeat" description="ANK" evidence="3">
    <location>
        <begin position="240"/>
        <end position="272"/>
    </location>
</feature>
<evidence type="ECO:0000313" key="6">
    <source>
        <dbReference type="EMBL" id="KAE9017925.1"/>
    </source>
</evidence>
<evidence type="ECO:0000256" key="1">
    <source>
        <dbReference type="ARBA" id="ARBA00022737"/>
    </source>
</evidence>
<dbReference type="EMBL" id="QXFT01000903">
    <property type="protein sequence ID" value="KAE9333552.1"/>
    <property type="molecule type" value="Genomic_DNA"/>
</dbReference>
<name>A0A6A3LI26_9STRA</name>
<dbReference type="Gene3D" id="1.10.510.10">
    <property type="entry name" value="Transferase(Phosphotransferase) domain 1"/>
    <property type="match status" value="2"/>
</dbReference>
<reference evidence="6 8" key="1">
    <citation type="submission" date="2018-09" db="EMBL/GenBank/DDBJ databases">
        <title>Genomic investigation of the strawberry pathogen Phytophthora fragariae indicates pathogenicity is determined by transcriptional variation in three key races.</title>
        <authorList>
            <person name="Adams T.M."/>
            <person name="Armitage A.D."/>
            <person name="Sobczyk M.K."/>
            <person name="Bates H.J."/>
            <person name="Dunwell J.M."/>
            <person name="Nellist C.F."/>
            <person name="Harrison R.J."/>
        </authorList>
    </citation>
    <scope>NUCLEOTIDE SEQUENCE [LARGE SCALE GENOMIC DNA]</scope>
    <source>
        <strain evidence="6 8">SCRP249</strain>
        <strain evidence="7 9">SCRP333</strain>
    </source>
</reference>
<feature type="repeat" description="ANK" evidence="3">
    <location>
        <begin position="406"/>
        <end position="438"/>
    </location>
</feature>
<evidence type="ECO:0000313" key="7">
    <source>
        <dbReference type="EMBL" id="KAE9333552.1"/>
    </source>
</evidence>
<evidence type="ECO:0000259" key="5">
    <source>
        <dbReference type="PROSITE" id="PS50011"/>
    </source>
</evidence>
<dbReference type="PROSITE" id="PS50297">
    <property type="entry name" value="ANK_REP_REGION"/>
    <property type="match status" value="8"/>
</dbReference>
<dbReference type="Pfam" id="PF12796">
    <property type="entry name" value="Ank_2"/>
    <property type="match status" value="4"/>
</dbReference>
<feature type="repeat" description="ANK" evidence="3">
    <location>
        <begin position="107"/>
        <end position="139"/>
    </location>
</feature>
<keyword evidence="2 3" id="KW-0040">ANK repeat</keyword>
<dbReference type="Proteomes" id="UP000434957">
    <property type="component" value="Unassembled WGS sequence"/>
</dbReference>
<dbReference type="Pfam" id="PF07714">
    <property type="entry name" value="PK_Tyr_Ser-Thr"/>
    <property type="match status" value="2"/>
</dbReference>
<dbReference type="InterPro" id="IPR000719">
    <property type="entry name" value="Prot_kinase_dom"/>
</dbReference>
<dbReference type="InterPro" id="IPR011009">
    <property type="entry name" value="Kinase-like_dom_sf"/>
</dbReference>
<dbReference type="PROSITE" id="PS00108">
    <property type="entry name" value="PROTEIN_KINASE_ST"/>
    <property type="match status" value="1"/>
</dbReference>
<evidence type="ECO:0000256" key="3">
    <source>
        <dbReference type="PROSITE-ProRule" id="PRU00023"/>
    </source>
</evidence>
<protein>
    <recommendedName>
        <fullName evidence="5">Protein kinase domain-containing protein</fullName>
    </recommendedName>
</protein>
<dbReference type="InterPro" id="IPR001245">
    <property type="entry name" value="Ser-Thr/Tyr_kinase_cat_dom"/>
</dbReference>
<dbReference type="PANTHER" id="PTHR24171:SF9">
    <property type="entry name" value="ANKYRIN REPEAT DOMAIN-CONTAINING PROTEIN 39"/>
    <property type="match status" value="1"/>
</dbReference>
<proteinExistence type="predicted"/>
<feature type="repeat" description="ANK" evidence="3">
    <location>
        <begin position="140"/>
        <end position="172"/>
    </location>
</feature>
<dbReference type="SUPFAM" id="SSF56112">
    <property type="entry name" value="Protein kinase-like (PK-like)"/>
    <property type="match status" value="2"/>
</dbReference>
<comment type="caution">
    <text evidence="6">The sequence shown here is derived from an EMBL/GenBank/DDBJ whole genome shotgun (WGS) entry which is preliminary data.</text>
</comment>
<dbReference type="EMBL" id="QXFV01001016">
    <property type="protein sequence ID" value="KAE9017925.1"/>
    <property type="molecule type" value="Genomic_DNA"/>
</dbReference>
<dbReference type="PROSITE" id="PS50088">
    <property type="entry name" value="ANK_REPEAT"/>
    <property type="match status" value="9"/>
</dbReference>
<feature type="repeat" description="ANK" evidence="3">
    <location>
        <begin position="340"/>
        <end position="372"/>
    </location>
</feature>